<reference evidence="2 3" key="1">
    <citation type="submission" date="2019-03" db="EMBL/GenBank/DDBJ databases">
        <title>First draft genome of Liparis tanakae, snailfish: a comprehensive survey of snailfish specific genes.</title>
        <authorList>
            <person name="Kim W."/>
            <person name="Song I."/>
            <person name="Jeong J.-H."/>
            <person name="Kim D."/>
            <person name="Kim S."/>
            <person name="Ryu S."/>
            <person name="Song J.Y."/>
            <person name="Lee S.K."/>
        </authorList>
    </citation>
    <scope>NUCLEOTIDE SEQUENCE [LARGE SCALE GENOMIC DNA]</scope>
    <source>
        <tissue evidence="2">Muscle</tissue>
    </source>
</reference>
<protein>
    <submittedName>
        <fullName evidence="2">Uncharacterized protein</fullName>
    </submittedName>
</protein>
<accession>A0A4Z2H090</accession>
<organism evidence="2 3">
    <name type="scientific">Liparis tanakae</name>
    <name type="common">Tanaka's snailfish</name>
    <dbReference type="NCBI Taxonomy" id="230148"/>
    <lineage>
        <taxon>Eukaryota</taxon>
        <taxon>Metazoa</taxon>
        <taxon>Chordata</taxon>
        <taxon>Craniata</taxon>
        <taxon>Vertebrata</taxon>
        <taxon>Euteleostomi</taxon>
        <taxon>Actinopterygii</taxon>
        <taxon>Neopterygii</taxon>
        <taxon>Teleostei</taxon>
        <taxon>Neoteleostei</taxon>
        <taxon>Acanthomorphata</taxon>
        <taxon>Eupercaria</taxon>
        <taxon>Perciformes</taxon>
        <taxon>Cottioidei</taxon>
        <taxon>Cottales</taxon>
        <taxon>Liparidae</taxon>
        <taxon>Liparis</taxon>
    </lineage>
</organism>
<dbReference type="AlphaFoldDB" id="A0A4Z2H090"/>
<dbReference type="EMBL" id="SRLO01000371">
    <property type="protein sequence ID" value="TNN58775.1"/>
    <property type="molecule type" value="Genomic_DNA"/>
</dbReference>
<keyword evidence="3" id="KW-1185">Reference proteome</keyword>
<feature type="compositionally biased region" description="Basic and acidic residues" evidence="1">
    <location>
        <begin position="128"/>
        <end position="139"/>
    </location>
</feature>
<sequence length="243" mass="27159">MNIDLLIQAGGSRCRARTVLDWGLDLLDWGLDLLDWGLDLLDWGLDLLDRGLGFLDWGCSRLVVLACGLFVLGLQNKQLLHCSVHLILGTHGQGYFSSHSPPVVKHAHTGQKKSRKKSRRKRRRRRRPQELEQRRRQEQKVPSQSEELLHCEVNLVLVPSTNQLIVAGAFSAFSFLTSSPCSVTWVNGQESVDVVGGAGAELTYLQRQQLLNGLVHFVFRSLGNLQLTDSFTLCYDAGEQVTG</sequence>
<comment type="caution">
    <text evidence="2">The sequence shown here is derived from an EMBL/GenBank/DDBJ whole genome shotgun (WGS) entry which is preliminary data.</text>
</comment>
<name>A0A4Z2H090_9TELE</name>
<evidence type="ECO:0000313" key="2">
    <source>
        <dbReference type="EMBL" id="TNN58775.1"/>
    </source>
</evidence>
<feature type="compositionally biased region" description="Basic residues" evidence="1">
    <location>
        <begin position="105"/>
        <end position="127"/>
    </location>
</feature>
<gene>
    <name evidence="2" type="ORF">EYF80_031020</name>
</gene>
<feature type="region of interest" description="Disordered" evidence="1">
    <location>
        <begin position="100"/>
        <end position="143"/>
    </location>
</feature>
<evidence type="ECO:0000313" key="3">
    <source>
        <dbReference type="Proteomes" id="UP000314294"/>
    </source>
</evidence>
<proteinExistence type="predicted"/>
<dbReference type="Proteomes" id="UP000314294">
    <property type="component" value="Unassembled WGS sequence"/>
</dbReference>
<evidence type="ECO:0000256" key="1">
    <source>
        <dbReference type="SAM" id="MobiDB-lite"/>
    </source>
</evidence>